<sequence>MSEQRDAGLGGLHCFSPIPDAGELLEMDEDAGILGRYGSVDRSRRSSANQSSGAEMTADVWIWQPKRVTEEFNREKRRAELQEVFEVPRNNVEAPPQKLRRIGPSGVSPSEPRPFLHAEFTDPESSESRDQLPMDLAHFVY</sequence>
<accession>A0A8H6JZW4</accession>
<organism evidence="2 3">
    <name type="scientific">Colletotrichum plurivorum</name>
    <dbReference type="NCBI Taxonomy" id="2175906"/>
    <lineage>
        <taxon>Eukaryota</taxon>
        <taxon>Fungi</taxon>
        <taxon>Dikarya</taxon>
        <taxon>Ascomycota</taxon>
        <taxon>Pezizomycotina</taxon>
        <taxon>Sordariomycetes</taxon>
        <taxon>Hypocreomycetidae</taxon>
        <taxon>Glomerellales</taxon>
        <taxon>Glomerellaceae</taxon>
        <taxon>Colletotrichum</taxon>
        <taxon>Colletotrichum orchidearum species complex</taxon>
    </lineage>
</organism>
<dbReference type="EMBL" id="WIGO01000243">
    <property type="protein sequence ID" value="KAF6822187.1"/>
    <property type="molecule type" value="Genomic_DNA"/>
</dbReference>
<dbReference type="Proteomes" id="UP000654918">
    <property type="component" value="Unassembled WGS sequence"/>
</dbReference>
<feature type="region of interest" description="Disordered" evidence="1">
    <location>
        <begin position="36"/>
        <end position="55"/>
    </location>
</feature>
<evidence type="ECO:0000313" key="2">
    <source>
        <dbReference type="EMBL" id="KAF6822187.1"/>
    </source>
</evidence>
<evidence type="ECO:0000256" key="1">
    <source>
        <dbReference type="SAM" id="MobiDB-lite"/>
    </source>
</evidence>
<gene>
    <name evidence="2" type="ORF">CPLU01_12157</name>
</gene>
<comment type="caution">
    <text evidence="2">The sequence shown here is derived from an EMBL/GenBank/DDBJ whole genome shotgun (WGS) entry which is preliminary data.</text>
</comment>
<name>A0A8H6JZW4_9PEZI</name>
<feature type="region of interest" description="Disordered" evidence="1">
    <location>
        <begin position="95"/>
        <end position="134"/>
    </location>
</feature>
<proteinExistence type="predicted"/>
<protein>
    <submittedName>
        <fullName evidence="2">Uncharacterized protein</fullName>
    </submittedName>
</protein>
<keyword evidence="3" id="KW-1185">Reference proteome</keyword>
<dbReference type="AlphaFoldDB" id="A0A8H6JZW4"/>
<feature type="compositionally biased region" description="Basic and acidic residues" evidence="1">
    <location>
        <begin position="114"/>
        <end position="132"/>
    </location>
</feature>
<reference evidence="2" key="1">
    <citation type="journal article" date="2020" name="Phytopathology">
        <title>Genome Sequence Resources of Colletotrichum truncatum, C. plurivorum, C. musicola, and C. sojae: Four Species Pathogenic to Soybean (Glycine max).</title>
        <authorList>
            <person name="Rogerio F."/>
            <person name="Boufleur T.R."/>
            <person name="Ciampi-Guillardi M."/>
            <person name="Sukno S.A."/>
            <person name="Thon M.R."/>
            <person name="Massola Junior N.S."/>
            <person name="Baroncelli R."/>
        </authorList>
    </citation>
    <scope>NUCLEOTIDE SEQUENCE</scope>
    <source>
        <strain evidence="2">LFN00145</strain>
    </source>
</reference>
<evidence type="ECO:0000313" key="3">
    <source>
        <dbReference type="Proteomes" id="UP000654918"/>
    </source>
</evidence>